<reference evidence="2" key="1">
    <citation type="submission" date="2025-08" db="UniProtKB">
        <authorList>
            <consortium name="RefSeq"/>
        </authorList>
    </citation>
    <scope>IDENTIFICATION</scope>
    <source>
        <strain evidence="2">USDA-PBARC FA_bdor</strain>
        <tissue evidence="2">Whole organism</tissue>
    </source>
</reference>
<dbReference type="AlphaFoldDB" id="A0A9R1TCX0"/>
<gene>
    <name evidence="2" type="primary">LOC105268881</name>
</gene>
<dbReference type="RefSeq" id="XP_011307060.1">
    <property type="nucleotide sequence ID" value="XM_011308758.1"/>
</dbReference>
<protein>
    <submittedName>
        <fullName evidence="2">Uncharacterized protein C19orf52</fullName>
    </submittedName>
</protein>
<dbReference type="Proteomes" id="UP000694866">
    <property type="component" value="Unplaced"/>
</dbReference>
<keyword evidence="1" id="KW-1185">Reference proteome</keyword>
<organism evidence="1 2">
    <name type="scientific">Fopius arisanus</name>
    <dbReference type="NCBI Taxonomy" id="64838"/>
    <lineage>
        <taxon>Eukaryota</taxon>
        <taxon>Metazoa</taxon>
        <taxon>Ecdysozoa</taxon>
        <taxon>Arthropoda</taxon>
        <taxon>Hexapoda</taxon>
        <taxon>Insecta</taxon>
        <taxon>Pterygota</taxon>
        <taxon>Neoptera</taxon>
        <taxon>Endopterygota</taxon>
        <taxon>Hymenoptera</taxon>
        <taxon>Apocrita</taxon>
        <taxon>Ichneumonoidea</taxon>
        <taxon>Braconidae</taxon>
        <taxon>Opiinae</taxon>
        <taxon>Fopius</taxon>
    </lineage>
</organism>
<sequence length="201" mass="23876">MSVLRTSFLIRNKLRFFGTAVAETVKSSETSEKTKTTILERWKLYWKNLYLDYKDVAVDIVKECRTRPLKAGVYFSGIASCYYLSRTNPDLLTFREELLRNSMRLMYIGESTRNQISMSHVLHMEECLNSNIVRRLNLGIVSFIWLDNYSDQCDLYKVQCNYLKPQYTKFNERIVDVGFLGKWWILDDKMRNYDINDSEFT</sequence>
<accession>A0A9R1TCX0</accession>
<dbReference type="OrthoDB" id="5970620at2759"/>
<dbReference type="GO" id="GO:0045039">
    <property type="term" value="P:protein insertion into mitochondrial inner membrane"/>
    <property type="evidence" value="ECO:0007669"/>
    <property type="project" value="TreeGrafter"/>
</dbReference>
<dbReference type="GO" id="GO:0042721">
    <property type="term" value="C:TIM22 mitochondrial import inner membrane insertion complex"/>
    <property type="evidence" value="ECO:0007669"/>
    <property type="project" value="InterPro"/>
</dbReference>
<dbReference type="KEGG" id="fas:105268881"/>
<proteinExistence type="predicted"/>
<evidence type="ECO:0000313" key="1">
    <source>
        <dbReference type="Proteomes" id="UP000694866"/>
    </source>
</evidence>
<name>A0A9R1TCX0_9HYME</name>
<dbReference type="InterPro" id="IPR019322">
    <property type="entry name" value="TIMM29"/>
</dbReference>
<dbReference type="GeneID" id="105268881"/>
<dbReference type="PANTHER" id="PTHR21435:SF1">
    <property type="entry name" value="MITOCHONDRIAL IMPORT INNER MEMBRANE TRANSLOCASE SUBUNIT TIM29"/>
    <property type="match status" value="1"/>
</dbReference>
<dbReference type="Pfam" id="PF10171">
    <property type="entry name" value="Tim29"/>
    <property type="match status" value="1"/>
</dbReference>
<dbReference type="PANTHER" id="PTHR21435">
    <property type="entry name" value="MITOCHONDRIAL IMPORT INNER MEMBRANE TRANSLOCASE SUBUNIT TIM29"/>
    <property type="match status" value="1"/>
</dbReference>
<evidence type="ECO:0000313" key="2">
    <source>
        <dbReference type="RefSeq" id="XP_011307060.1"/>
    </source>
</evidence>